<evidence type="ECO:0000313" key="2">
    <source>
        <dbReference type="EMBL" id="SEE48191.1"/>
    </source>
</evidence>
<keyword evidence="3" id="KW-1185">Reference proteome</keyword>
<evidence type="ECO:0000256" key="1">
    <source>
        <dbReference type="SAM" id="Phobius"/>
    </source>
</evidence>
<keyword evidence="1" id="KW-0472">Membrane</keyword>
<proteinExistence type="predicted"/>
<accession>A0A1H5J812</accession>
<feature type="transmembrane region" description="Helical" evidence="1">
    <location>
        <begin position="21"/>
        <end position="43"/>
    </location>
</feature>
<name>A0A1H5J812_9PSED</name>
<evidence type="ECO:0000313" key="3">
    <source>
        <dbReference type="Proteomes" id="UP000182179"/>
    </source>
</evidence>
<dbReference type="EMBL" id="FNTS01000002">
    <property type="protein sequence ID" value="SEE48191.1"/>
    <property type="molecule type" value="Genomic_DNA"/>
</dbReference>
<dbReference type="Proteomes" id="UP000182179">
    <property type="component" value="Unassembled WGS sequence"/>
</dbReference>
<sequence>MWKRACLLPHVLPLLIYTTQVGFQAAVLLLLILILILISGAPLNHAGRK</sequence>
<organism evidence="2 3">
    <name type="scientific">Pseudomonas costantinii</name>
    <dbReference type="NCBI Taxonomy" id="168469"/>
    <lineage>
        <taxon>Bacteria</taxon>
        <taxon>Pseudomonadati</taxon>
        <taxon>Pseudomonadota</taxon>
        <taxon>Gammaproteobacteria</taxon>
        <taxon>Pseudomonadales</taxon>
        <taxon>Pseudomonadaceae</taxon>
        <taxon>Pseudomonas</taxon>
    </lineage>
</organism>
<keyword evidence="1" id="KW-0812">Transmembrane</keyword>
<protein>
    <submittedName>
        <fullName evidence="2">Uncharacterized protein</fullName>
    </submittedName>
</protein>
<keyword evidence="1" id="KW-1133">Transmembrane helix</keyword>
<comment type="caution">
    <text evidence="2">The sequence shown here is derived from an EMBL/GenBank/DDBJ whole genome shotgun (WGS) entry which is preliminary data.</text>
</comment>
<gene>
    <name evidence="2" type="ORF">SAMN04515675_5796</name>
</gene>
<reference evidence="2 3" key="1">
    <citation type="submission" date="2016-10" db="EMBL/GenBank/DDBJ databases">
        <authorList>
            <person name="Varghese N."/>
            <person name="Submissions S."/>
        </authorList>
    </citation>
    <scope>NUCLEOTIDE SEQUENCE [LARGE SCALE GENOMIC DNA]</scope>
    <source>
        <strain evidence="2 3">BS2773</strain>
    </source>
</reference>